<keyword evidence="4 7" id="KW-0808">Transferase</keyword>
<accession>A0A0M0BL02</accession>
<dbReference type="InterPro" id="IPR015421">
    <property type="entry name" value="PyrdxlP-dep_Trfase_major"/>
</dbReference>
<organism evidence="7 8">
    <name type="scientific">miscellaneous Crenarchaeota group-15 archaeon DG-45</name>
    <dbReference type="NCBI Taxonomy" id="1685127"/>
    <lineage>
        <taxon>Archaea</taxon>
        <taxon>Candidatus Bathyarchaeota</taxon>
        <taxon>MCG-15</taxon>
    </lineage>
</organism>
<comment type="cofactor">
    <cofactor evidence="1">
        <name>pyridoxal 5'-phosphate</name>
        <dbReference type="ChEBI" id="CHEBI:597326"/>
    </cofactor>
</comment>
<keyword evidence="3 7" id="KW-0032">Aminotransferase</keyword>
<reference evidence="7 8" key="1">
    <citation type="submission" date="2015-06" db="EMBL/GenBank/DDBJ databases">
        <title>New insights into the roles of widespread benthic archaea in carbon and nitrogen cycling.</title>
        <authorList>
            <person name="Lazar C.S."/>
            <person name="Baker B.J."/>
            <person name="Seitz K.W."/>
            <person name="Hyde A.S."/>
            <person name="Dick G.J."/>
            <person name="Hinrichs K.-U."/>
            <person name="Teske A.P."/>
        </authorList>
    </citation>
    <scope>NUCLEOTIDE SEQUENCE [LARGE SCALE GENOMIC DNA]</scope>
    <source>
        <strain evidence="7">DG-45</strain>
    </source>
</reference>
<dbReference type="GO" id="GO:0019265">
    <property type="term" value="P:glycine biosynthetic process, by transamination of glyoxylate"/>
    <property type="evidence" value="ECO:0007669"/>
    <property type="project" value="TreeGrafter"/>
</dbReference>
<feature type="domain" description="Aminotransferase class V" evidence="6">
    <location>
        <begin position="42"/>
        <end position="273"/>
    </location>
</feature>
<comment type="caution">
    <text evidence="7">The sequence shown here is derived from an EMBL/GenBank/DDBJ whole genome shotgun (WGS) entry which is preliminary data.</text>
</comment>
<dbReference type="Pfam" id="PF00266">
    <property type="entry name" value="Aminotran_5"/>
    <property type="match status" value="1"/>
</dbReference>
<protein>
    <submittedName>
        <fullName evidence="7">Aspartate aminotransferase</fullName>
    </submittedName>
</protein>
<sequence length="375" mass="41051">MHQQPFIRSGGVEGFRCARLKLFTVGPVACYPEVLEEMGRQMYSHRSEEYIALHYETVELLQRFIETEDPVFLFSSTGSGFMEASVRNCVRKRMICCVNGSFGKRFAEVAAACGRAVERLEPPLGEPVQPDMLEDVLAGSPEAEAVAITHNETSAGLINPLRELAAAAKAHGKLVFVDAVSSMGGAEIKVDEWGIDVCFSSSQKCFGVPPGLAIGSVSGEALRLSEGAADKGWYFDFKLWEAYHERGVGTPMTSVIPQVAGLNRALKLIEERGGKSWYFDLYRERNTRIRRGVERLGLSTFPRRGYESPTVSCVKAPEGAKGPAIYEGMRGRGFELAEGYGALSETTFRIGNMGHIEMGDIDLMLGALGEVLEDL</sequence>
<evidence type="ECO:0000313" key="8">
    <source>
        <dbReference type="Proteomes" id="UP000037210"/>
    </source>
</evidence>
<dbReference type="InterPro" id="IPR015422">
    <property type="entry name" value="PyrdxlP-dep_Trfase_small"/>
</dbReference>
<name>A0A0M0BL02_9ARCH</name>
<dbReference type="EMBL" id="LFWZ01000071">
    <property type="protein sequence ID" value="KON29248.1"/>
    <property type="molecule type" value="Genomic_DNA"/>
</dbReference>
<comment type="similarity">
    <text evidence="2">Belongs to the class-V pyridoxal-phosphate-dependent aminotransferase family.</text>
</comment>
<evidence type="ECO:0000256" key="5">
    <source>
        <dbReference type="ARBA" id="ARBA00022898"/>
    </source>
</evidence>
<evidence type="ECO:0000256" key="1">
    <source>
        <dbReference type="ARBA" id="ARBA00001933"/>
    </source>
</evidence>
<dbReference type="PANTHER" id="PTHR21152">
    <property type="entry name" value="AMINOTRANSFERASE CLASS V"/>
    <property type="match status" value="1"/>
</dbReference>
<dbReference type="PIRSF" id="PIRSF000524">
    <property type="entry name" value="SPT"/>
    <property type="match status" value="1"/>
</dbReference>
<dbReference type="SUPFAM" id="SSF53383">
    <property type="entry name" value="PLP-dependent transferases"/>
    <property type="match status" value="1"/>
</dbReference>
<dbReference type="AlphaFoldDB" id="A0A0M0BL02"/>
<dbReference type="GO" id="GO:0004760">
    <property type="term" value="F:L-serine-pyruvate transaminase activity"/>
    <property type="evidence" value="ECO:0007669"/>
    <property type="project" value="TreeGrafter"/>
</dbReference>
<dbReference type="InterPro" id="IPR000192">
    <property type="entry name" value="Aminotrans_V_dom"/>
</dbReference>
<dbReference type="GO" id="GO:0008453">
    <property type="term" value="F:alanine-glyoxylate transaminase activity"/>
    <property type="evidence" value="ECO:0007669"/>
    <property type="project" value="TreeGrafter"/>
</dbReference>
<evidence type="ECO:0000313" key="7">
    <source>
        <dbReference type="EMBL" id="KON29248.1"/>
    </source>
</evidence>
<gene>
    <name evidence="7" type="ORF">AC482_07045</name>
</gene>
<evidence type="ECO:0000256" key="4">
    <source>
        <dbReference type="ARBA" id="ARBA00022679"/>
    </source>
</evidence>
<evidence type="ECO:0000256" key="2">
    <source>
        <dbReference type="ARBA" id="ARBA00009236"/>
    </source>
</evidence>
<dbReference type="InterPro" id="IPR015424">
    <property type="entry name" value="PyrdxlP-dep_Trfase"/>
</dbReference>
<dbReference type="InterPro" id="IPR024169">
    <property type="entry name" value="SP_NH2Trfase/AEP_transaminase"/>
</dbReference>
<dbReference type="PANTHER" id="PTHR21152:SF24">
    <property type="entry name" value="ALANINE--GLYOXYLATE AMINOTRANSFERASE 1"/>
    <property type="match status" value="1"/>
</dbReference>
<dbReference type="Proteomes" id="UP000037210">
    <property type="component" value="Unassembled WGS sequence"/>
</dbReference>
<dbReference type="Gene3D" id="3.90.1150.10">
    <property type="entry name" value="Aspartate Aminotransferase, domain 1"/>
    <property type="match status" value="1"/>
</dbReference>
<keyword evidence="5" id="KW-0663">Pyridoxal phosphate</keyword>
<dbReference type="Gene3D" id="3.40.640.10">
    <property type="entry name" value="Type I PLP-dependent aspartate aminotransferase-like (Major domain)"/>
    <property type="match status" value="1"/>
</dbReference>
<evidence type="ECO:0000259" key="6">
    <source>
        <dbReference type="Pfam" id="PF00266"/>
    </source>
</evidence>
<proteinExistence type="inferred from homology"/>
<dbReference type="PATRIC" id="fig|1685127.3.peg.370"/>
<evidence type="ECO:0000256" key="3">
    <source>
        <dbReference type="ARBA" id="ARBA00022576"/>
    </source>
</evidence>